<dbReference type="InterPro" id="IPR043128">
    <property type="entry name" value="Rev_trsase/Diguanyl_cyclase"/>
</dbReference>
<dbReference type="EMBL" id="PJAI02000004">
    <property type="protein sequence ID" value="TYK66425.1"/>
    <property type="molecule type" value="Genomic_DNA"/>
</dbReference>
<dbReference type="CDD" id="cd01949">
    <property type="entry name" value="GGDEF"/>
    <property type="match status" value="1"/>
</dbReference>
<keyword evidence="4" id="KW-1133">Transmembrane helix</keyword>
<feature type="transmembrane region" description="Helical" evidence="4">
    <location>
        <begin position="118"/>
        <end position="151"/>
    </location>
</feature>
<dbReference type="RefSeq" id="WP_101345192.1">
    <property type="nucleotide sequence ID" value="NZ_PJAI02000004.1"/>
</dbReference>
<evidence type="ECO:0000256" key="3">
    <source>
        <dbReference type="SAM" id="Coils"/>
    </source>
</evidence>
<feature type="coiled-coil region" evidence="3">
    <location>
        <begin position="178"/>
        <end position="205"/>
    </location>
</feature>
<keyword evidence="4" id="KW-0472">Membrane</keyword>
<dbReference type="PANTHER" id="PTHR45138">
    <property type="entry name" value="REGULATORY COMPONENTS OF SENSORY TRANSDUCTION SYSTEM"/>
    <property type="match status" value="1"/>
</dbReference>
<feature type="domain" description="GGDEF" evidence="5">
    <location>
        <begin position="233"/>
        <end position="365"/>
    </location>
</feature>
<gene>
    <name evidence="6" type="ORF">CWS31_005590</name>
</gene>
<dbReference type="Pfam" id="PF00990">
    <property type="entry name" value="GGDEF"/>
    <property type="match status" value="1"/>
</dbReference>
<dbReference type="Gene3D" id="3.30.70.270">
    <property type="match status" value="1"/>
</dbReference>
<evidence type="ECO:0000313" key="7">
    <source>
        <dbReference type="Proteomes" id="UP000815846"/>
    </source>
</evidence>
<feature type="transmembrane region" description="Helical" evidence="4">
    <location>
        <begin position="34"/>
        <end position="55"/>
    </location>
</feature>
<evidence type="ECO:0000256" key="4">
    <source>
        <dbReference type="SAM" id="Phobius"/>
    </source>
</evidence>
<dbReference type="InterPro" id="IPR029787">
    <property type="entry name" value="Nucleotide_cyclase"/>
</dbReference>
<sequence length="365" mass="40949">MTNKMFFPKTDDAALELATPEMLDNNDSIFKRSLLLRIMAIAGSLTAVFALLNVFGLHDMGTAQRDFNFFFSVSNFILFIILQKRVVSFVTACSLFLPLCYVGCIAAIINVPEDAFRAIWFFLTIFYAYMLSGVLAGYTLTISAIIGLGMIQAFVEETYSELSFVSVVIALIFFSLSLSAFAKQMEKHRKQLRKQSRELHYLANKDPLTDVLNSKNHYILGKALLEEAKNNQQELSMLCVYIDNLSSIYQKHGSLIEEPLLLHVEKLMNAQLYNKGDIAKVSQQEFCILLPEYDMLSAKSLAQNISDSVQQHLFSTGKTKIPLTLSIGISTLLENDNEIRSIQVRADRALNKAKALGGNKVFCLT</sequence>
<dbReference type="PANTHER" id="PTHR45138:SF9">
    <property type="entry name" value="DIGUANYLATE CYCLASE DGCM-RELATED"/>
    <property type="match status" value="1"/>
</dbReference>
<name>A0ABY3MYX4_9GAMM</name>
<dbReference type="InterPro" id="IPR050469">
    <property type="entry name" value="Diguanylate_Cyclase"/>
</dbReference>
<feature type="transmembrane region" description="Helical" evidence="4">
    <location>
        <begin position="67"/>
        <end position="83"/>
    </location>
</feature>
<protein>
    <recommendedName>
        <fullName evidence="1">diguanylate cyclase</fullName>
        <ecNumber evidence="1">2.7.7.65</ecNumber>
    </recommendedName>
</protein>
<keyword evidence="4" id="KW-0812">Transmembrane</keyword>
<accession>A0ABY3MYX4</accession>
<organism evidence="6 7">
    <name type="scientific">Colwellia echini</name>
    <dbReference type="NCBI Taxonomy" id="1982103"/>
    <lineage>
        <taxon>Bacteria</taxon>
        <taxon>Pseudomonadati</taxon>
        <taxon>Pseudomonadota</taxon>
        <taxon>Gammaproteobacteria</taxon>
        <taxon>Alteromonadales</taxon>
        <taxon>Colwelliaceae</taxon>
        <taxon>Colwellia</taxon>
    </lineage>
</organism>
<dbReference type="SUPFAM" id="SSF55073">
    <property type="entry name" value="Nucleotide cyclase"/>
    <property type="match status" value="1"/>
</dbReference>
<feature type="transmembrane region" description="Helical" evidence="4">
    <location>
        <begin position="89"/>
        <end position="111"/>
    </location>
</feature>
<dbReference type="InterPro" id="IPR000160">
    <property type="entry name" value="GGDEF_dom"/>
</dbReference>
<dbReference type="NCBIfam" id="TIGR00254">
    <property type="entry name" value="GGDEF"/>
    <property type="match status" value="1"/>
</dbReference>
<dbReference type="EC" id="2.7.7.65" evidence="1"/>
<evidence type="ECO:0000256" key="2">
    <source>
        <dbReference type="ARBA" id="ARBA00034247"/>
    </source>
</evidence>
<dbReference type="Proteomes" id="UP000815846">
    <property type="component" value="Unassembled WGS sequence"/>
</dbReference>
<keyword evidence="7" id="KW-1185">Reference proteome</keyword>
<evidence type="ECO:0000259" key="5">
    <source>
        <dbReference type="PROSITE" id="PS50887"/>
    </source>
</evidence>
<comment type="caution">
    <text evidence="6">The sequence shown here is derived from an EMBL/GenBank/DDBJ whole genome shotgun (WGS) entry which is preliminary data.</text>
</comment>
<comment type="catalytic activity">
    <reaction evidence="2">
        <text>2 GTP = 3',3'-c-di-GMP + 2 diphosphate</text>
        <dbReference type="Rhea" id="RHEA:24898"/>
        <dbReference type="ChEBI" id="CHEBI:33019"/>
        <dbReference type="ChEBI" id="CHEBI:37565"/>
        <dbReference type="ChEBI" id="CHEBI:58805"/>
        <dbReference type="EC" id="2.7.7.65"/>
    </reaction>
</comment>
<keyword evidence="3" id="KW-0175">Coiled coil</keyword>
<evidence type="ECO:0000313" key="6">
    <source>
        <dbReference type="EMBL" id="TYK66425.1"/>
    </source>
</evidence>
<feature type="transmembrane region" description="Helical" evidence="4">
    <location>
        <begin position="163"/>
        <end position="182"/>
    </location>
</feature>
<proteinExistence type="predicted"/>
<dbReference type="PROSITE" id="PS50887">
    <property type="entry name" value="GGDEF"/>
    <property type="match status" value="1"/>
</dbReference>
<dbReference type="SMART" id="SM00267">
    <property type="entry name" value="GGDEF"/>
    <property type="match status" value="1"/>
</dbReference>
<evidence type="ECO:0000256" key="1">
    <source>
        <dbReference type="ARBA" id="ARBA00012528"/>
    </source>
</evidence>
<reference evidence="6 7" key="1">
    <citation type="submission" date="2019-08" db="EMBL/GenBank/DDBJ databases">
        <title>Microbe sample from Colwellia echini.</title>
        <authorList>
            <person name="Christiansen L."/>
            <person name="Pathiraja D."/>
            <person name="Schultz-Johansen M."/>
            <person name="Choi I.-G."/>
            <person name="Stougaard P."/>
        </authorList>
    </citation>
    <scope>NUCLEOTIDE SEQUENCE [LARGE SCALE GENOMIC DNA]</scope>
    <source>
        <strain evidence="6 7">A3</strain>
    </source>
</reference>